<protein>
    <submittedName>
        <fullName evidence="7">TetR family transcriptional regulator</fullName>
    </submittedName>
</protein>
<evidence type="ECO:0000313" key="8">
    <source>
        <dbReference type="Proteomes" id="UP001204144"/>
    </source>
</evidence>
<comment type="caution">
    <text evidence="7">The sequence shown here is derived from an EMBL/GenBank/DDBJ whole genome shotgun (WGS) entry which is preliminary data.</text>
</comment>
<dbReference type="InterPro" id="IPR050109">
    <property type="entry name" value="HTH-type_TetR-like_transc_reg"/>
</dbReference>
<proteinExistence type="predicted"/>
<keyword evidence="1" id="KW-0678">Repressor</keyword>
<keyword evidence="3 5" id="KW-0238">DNA-binding</keyword>
<dbReference type="GO" id="GO:0000976">
    <property type="term" value="F:transcription cis-regulatory region binding"/>
    <property type="evidence" value="ECO:0007669"/>
    <property type="project" value="TreeGrafter"/>
</dbReference>
<name>A0AAE3H2P3_9BACT</name>
<dbReference type="PROSITE" id="PS50977">
    <property type="entry name" value="HTH_TETR_2"/>
    <property type="match status" value="1"/>
</dbReference>
<evidence type="ECO:0000256" key="3">
    <source>
        <dbReference type="ARBA" id="ARBA00023125"/>
    </source>
</evidence>
<dbReference type="Pfam" id="PF00440">
    <property type="entry name" value="TetR_N"/>
    <property type="match status" value="1"/>
</dbReference>
<sequence length="198" mass="23315">MQQRIIDTAESMFFRFGIRSVTMDDIAKELGISKKTIYHYFADKDDLVEKVTENAMSNQMTKTCMIIDASKNPIEELMFSTKMMREMLENVNVVLFFDMKKYHPNSWKKYMDFKTVHLEIVKKNLNEGIAQKLYRSEINVEIMSKLRVETIDMAFNMELFPPNLYNILKVQLESIDHFIRGIVTAKGLEIYEKTRLAI</sequence>
<dbReference type="PANTHER" id="PTHR30055">
    <property type="entry name" value="HTH-TYPE TRANSCRIPTIONAL REGULATOR RUTR"/>
    <property type="match status" value="1"/>
</dbReference>
<dbReference type="SUPFAM" id="SSF46689">
    <property type="entry name" value="Homeodomain-like"/>
    <property type="match status" value="1"/>
</dbReference>
<evidence type="ECO:0000256" key="2">
    <source>
        <dbReference type="ARBA" id="ARBA00023015"/>
    </source>
</evidence>
<keyword evidence="8" id="KW-1185">Reference proteome</keyword>
<dbReference type="EMBL" id="RJUF01000022">
    <property type="protein sequence ID" value="MCP9763205.1"/>
    <property type="molecule type" value="Genomic_DNA"/>
</dbReference>
<organism evidence="7 8">
    <name type="scientific">Lacihabitans soyangensis</name>
    <dbReference type="NCBI Taxonomy" id="869394"/>
    <lineage>
        <taxon>Bacteria</taxon>
        <taxon>Pseudomonadati</taxon>
        <taxon>Bacteroidota</taxon>
        <taxon>Cytophagia</taxon>
        <taxon>Cytophagales</taxon>
        <taxon>Leadbetterellaceae</taxon>
        <taxon>Lacihabitans</taxon>
    </lineage>
</organism>
<keyword evidence="2" id="KW-0805">Transcription regulation</keyword>
<dbReference type="GO" id="GO:0003700">
    <property type="term" value="F:DNA-binding transcription factor activity"/>
    <property type="evidence" value="ECO:0007669"/>
    <property type="project" value="TreeGrafter"/>
</dbReference>
<reference evidence="7 8" key="1">
    <citation type="submission" date="2018-11" db="EMBL/GenBank/DDBJ databases">
        <title>Novel bacteria species description.</title>
        <authorList>
            <person name="Han J.-H."/>
        </authorList>
    </citation>
    <scope>NUCLEOTIDE SEQUENCE [LARGE SCALE GENOMIC DNA]</scope>
    <source>
        <strain evidence="7 8">KCTC23259</strain>
    </source>
</reference>
<feature type="domain" description="HTH tetR-type" evidence="6">
    <location>
        <begin position="1"/>
        <end position="59"/>
    </location>
</feature>
<dbReference type="RefSeq" id="WP_255036991.1">
    <property type="nucleotide sequence ID" value="NZ_RJUF01000022.1"/>
</dbReference>
<dbReference type="PANTHER" id="PTHR30055:SF175">
    <property type="entry name" value="HTH-TYPE TRANSCRIPTIONAL REPRESSOR KSTR2"/>
    <property type="match status" value="1"/>
</dbReference>
<evidence type="ECO:0000256" key="4">
    <source>
        <dbReference type="ARBA" id="ARBA00023163"/>
    </source>
</evidence>
<keyword evidence="4" id="KW-0804">Transcription</keyword>
<dbReference type="PRINTS" id="PR00455">
    <property type="entry name" value="HTHTETR"/>
</dbReference>
<evidence type="ECO:0000313" key="7">
    <source>
        <dbReference type="EMBL" id="MCP9763205.1"/>
    </source>
</evidence>
<evidence type="ECO:0000256" key="5">
    <source>
        <dbReference type="PROSITE-ProRule" id="PRU00335"/>
    </source>
</evidence>
<dbReference type="SUPFAM" id="SSF48498">
    <property type="entry name" value="Tetracyclin repressor-like, C-terminal domain"/>
    <property type="match status" value="1"/>
</dbReference>
<feature type="DNA-binding region" description="H-T-H motif" evidence="5">
    <location>
        <begin position="22"/>
        <end position="41"/>
    </location>
</feature>
<dbReference type="InterPro" id="IPR036271">
    <property type="entry name" value="Tet_transcr_reg_TetR-rel_C_sf"/>
</dbReference>
<dbReference type="Gene3D" id="1.10.10.60">
    <property type="entry name" value="Homeodomain-like"/>
    <property type="match status" value="1"/>
</dbReference>
<dbReference type="InterPro" id="IPR001647">
    <property type="entry name" value="HTH_TetR"/>
</dbReference>
<gene>
    <name evidence="7" type="ORF">EGI31_09570</name>
</gene>
<dbReference type="Gene3D" id="1.10.357.10">
    <property type="entry name" value="Tetracycline Repressor, domain 2"/>
    <property type="match status" value="1"/>
</dbReference>
<dbReference type="InterPro" id="IPR009057">
    <property type="entry name" value="Homeodomain-like_sf"/>
</dbReference>
<dbReference type="Proteomes" id="UP001204144">
    <property type="component" value="Unassembled WGS sequence"/>
</dbReference>
<evidence type="ECO:0000256" key="1">
    <source>
        <dbReference type="ARBA" id="ARBA00022491"/>
    </source>
</evidence>
<evidence type="ECO:0000259" key="6">
    <source>
        <dbReference type="PROSITE" id="PS50977"/>
    </source>
</evidence>
<accession>A0AAE3H2P3</accession>
<dbReference type="AlphaFoldDB" id="A0AAE3H2P3"/>